<keyword evidence="3" id="KW-0813">Transport</keyword>
<dbReference type="Gene3D" id="1.20.1250.20">
    <property type="entry name" value="MFS general substrate transporter like domains"/>
    <property type="match status" value="2"/>
</dbReference>
<comment type="similarity">
    <text evidence="2">Belongs to the major facilitator superfamily.</text>
</comment>
<comment type="subcellular location">
    <subcellularLocation>
        <location evidence="1">Endomembrane system</location>
        <topology evidence="1">Multi-pass membrane protein</topology>
    </subcellularLocation>
</comment>
<dbReference type="OrthoDB" id="413079at2759"/>
<feature type="transmembrane region" description="Helical" evidence="8">
    <location>
        <begin position="369"/>
        <end position="392"/>
    </location>
</feature>
<dbReference type="VEuPathDB" id="FungiDB:jhhlp_006963"/>
<evidence type="ECO:0000256" key="3">
    <source>
        <dbReference type="ARBA" id="ARBA00022448"/>
    </source>
</evidence>
<dbReference type="InterPro" id="IPR036259">
    <property type="entry name" value="MFS_trans_sf"/>
</dbReference>
<feature type="transmembrane region" description="Helical" evidence="8">
    <location>
        <begin position="404"/>
        <end position="426"/>
    </location>
</feature>
<dbReference type="InterPro" id="IPR011701">
    <property type="entry name" value="MFS"/>
</dbReference>
<accession>A0A2N3N1B5</accession>
<feature type="domain" description="Major facilitator superfamily (MFS) profile" evidence="9">
    <location>
        <begin position="74"/>
        <end position="456"/>
    </location>
</feature>
<dbReference type="FunFam" id="1.20.1250.20:FF:000286">
    <property type="entry name" value="MFS efflux transporter"/>
    <property type="match status" value="1"/>
</dbReference>
<evidence type="ECO:0000313" key="10">
    <source>
        <dbReference type="EMBL" id="PKS06217.1"/>
    </source>
</evidence>
<dbReference type="Proteomes" id="UP000233524">
    <property type="component" value="Unassembled WGS sequence"/>
</dbReference>
<keyword evidence="11" id="KW-1185">Reference proteome</keyword>
<organism evidence="10 11">
    <name type="scientific">Lomentospora prolificans</name>
    <dbReference type="NCBI Taxonomy" id="41688"/>
    <lineage>
        <taxon>Eukaryota</taxon>
        <taxon>Fungi</taxon>
        <taxon>Dikarya</taxon>
        <taxon>Ascomycota</taxon>
        <taxon>Pezizomycotina</taxon>
        <taxon>Sordariomycetes</taxon>
        <taxon>Hypocreomycetidae</taxon>
        <taxon>Microascales</taxon>
        <taxon>Microascaceae</taxon>
        <taxon>Lomentospora</taxon>
    </lineage>
</organism>
<keyword evidence="4 8" id="KW-0812">Transmembrane</keyword>
<dbReference type="FunCoup" id="A0A2N3N1B5">
    <property type="interactions" value="14"/>
</dbReference>
<feature type="transmembrane region" description="Helical" evidence="8">
    <location>
        <begin position="200"/>
        <end position="219"/>
    </location>
</feature>
<evidence type="ECO:0000256" key="8">
    <source>
        <dbReference type="SAM" id="Phobius"/>
    </source>
</evidence>
<feature type="transmembrane region" description="Helical" evidence="8">
    <location>
        <begin position="278"/>
        <end position="300"/>
    </location>
</feature>
<dbReference type="GO" id="GO:0012505">
    <property type="term" value="C:endomembrane system"/>
    <property type="evidence" value="ECO:0007669"/>
    <property type="project" value="UniProtKB-SubCell"/>
</dbReference>
<feature type="transmembrane region" description="Helical" evidence="8">
    <location>
        <begin position="105"/>
        <end position="127"/>
    </location>
</feature>
<feature type="transmembrane region" description="Helical" evidence="8">
    <location>
        <begin position="139"/>
        <end position="157"/>
    </location>
</feature>
<feature type="region of interest" description="Disordered" evidence="7">
    <location>
        <begin position="33"/>
        <end position="61"/>
    </location>
</feature>
<dbReference type="AlphaFoldDB" id="A0A2N3N1B5"/>
<dbReference type="InParanoid" id="A0A2N3N1B5"/>
<feature type="transmembrane region" description="Helical" evidence="8">
    <location>
        <begin position="432"/>
        <end position="452"/>
    </location>
</feature>
<evidence type="ECO:0000259" key="9">
    <source>
        <dbReference type="PROSITE" id="PS50850"/>
    </source>
</evidence>
<protein>
    <recommendedName>
        <fullName evidence="9">Major facilitator superfamily (MFS) profile domain-containing protein</fullName>
    </recommendedName>
</protein>
<sequence length="473" mass="51473">MSTRSDKSLPEGPRVIPEALISSTAVGTHSKYANEMRQGNGEEQKADSDRVSDEERGTTSSIQRWSYPRGNIPRLMFGFMSFLIAGMTDAAIGALLPYLEEYYHLNYTTVSLIFLTPFAGYSVAAFTNASIHLHFGQRGIAVLTPLCHVIAFAVMSIHPPFPVLVILYGLSGFGNGLADAAFCAWVGVMHKANQIQGFMHSCYSIGALCAPLIATSMVVHSRLPWYTYFYIMTGLSALEWVGMVVSFWKRTGAVYRAEHPREEGSKGSGTKEALKSKVTWLGAVYFFTYMGVEVGLGGWVVTFMLRVRNAGEFEAGATGSGFWAGQALGRMVLGFVTERFGERLCITIYLACSIALHLVFWLVPRFVVSAIAVSLVGFFIGPMFPGAIMITAKLLPKHIHVSAMGFAMALGGTGGTIFPFVIGAIANGSGVWVMQPFILALFVVLAITWLLYPRIEGGASVRAKIKKALRISF</sequence>
<evidence type="ECO:0000256" key="6">
    <source>
        <dbReference type="ARBA" id="ARBA00023136"/>
    </source>
</evidence>
<evidence type="ECO:0000256" key="5">
    <source>
        <dbReference type="ARBA" id="ARBA00022989"/>
    </source>
</evidence>
<dbReference type="PANTHER" id="PTHR23514">
    <property type="entry name" value="BYPASS OF STOP CODON PROTEIN 6"/>
    <property type="match status" value="1"/>
</dbReference>
<name>A0A2N3N1B5_9PEZI</name>
<feature type="transmembrane region" description="Helical" evidence="8">
    <location>
        <begin position="163"/>
        <end position="188"/>
    </location>
</feature>
<dbReference type="GO" id="GO:0022857">
    <property type="term" value="F:transmembrane transporter activity"/>
    <property type="evidence" value="ECO:0007669"/>
    <property type="project" value="InterPro"/>
</dbReference>
<feature type="transmembrane region" description="Helical" evidence="8">
    <location>
        <begin position="344"/>
        <end position="363"/>
    </location>
</feature>
<dbReference type="EMBL" id="NLAX01001034">
    <property type="protein sequence ID" value="PKS06217.1"/>
    <property type="molecule type" value="Genomic_DNA"/>
</dbReference>
<dbReference type="PROSITE" id="PS50850">
    <property type="entry name" value="MFS"/>
    <property type="match status" value="1"/>
</dbReference>
<feature type="transmembrane region" description="Helical" evidence="8">
    <location>
        <begin position="75"/>
        <end position="99"/>
    </location>
</feature>
<dbReference type="Pfam" id="PF07690">
    <property type="entry name" value="MFS_1"/>
    <property type="match status" value="1"/>
</dbReference>
<proteinExistence type="inferred from homology"/>
<dbReference type="SUPFAM" id="SSF103473">
    <property type="entry name" value="MFS general substrate transporter"/>
    <property type="match status" value="1"/>
</dbReference>
<evidence type="ECO:0000256" key="1">
    <source>
        <dbReference type="ARBA" id="ARBA00004127"/>
    </source>
</evidence>
<evidence type="ECO:0000313" key="11">
    <source>
        <dbReference type="Proteomes" id="UP000233524"/>
    </source>
</evidence>
<comment type="caution">
    <text evidence="10">The sequence shown here is derived from an EMBL/GenBank/DDBJ whole genome shotgun (WGS) entry which is preliminary data.</text>
</comment>
<evidence type="ECO:0000256" key="7">
    <source>
        <dbReference type="SAM" id="MobiDB-lite"/>
    </source>
</evidence>
<feature type="transmembrane region" description="Helical" evidence="8">
    <location>
        <begin position="320"/>
        <end position="337"/>
    </location>
</feature>
<dbReference type="InterPro" id="IPR020846">
    <property type="entry name" value="MFS_dom"/>
</dbReference>
<feature type="compositionally biased region" description="Basic and acidic residues" evidence="7">
    <location>
        <begin position="40"/>
        <end position="57"/>
    </location>
</feature>
<keyword evidence="5 8" id="KW-1133">Transmembrane helix</keyword>
<evidence type="ECO:0000256" key="4">
    <source>
        <dbReference type="ARBA" id="ARBA00022692"/>
    </source>
</evidence>
<dbReference type="InterPro" id="IPR051788">
    <property type="entry name" value="MFS_Transporter"/>
</dbReference>
<dbReference type="PANTHER" id="PTHR23514:SF3">
    <property type="entry name" value="BYPASS OF STOP CODON PROTEIN 6"/>
    <property type="match status" value="1"/>
</dbReference>
<keyword evidence="6 8" id="KW-0472">Membrane</keyword>
<dbReference type="GO" id="GO:0016020">
    <property type="term" value="C:membrane"/>
    <property type="evidence" value="ECO:0007669"/>
    <property type="project" value="TreeGrafter"/>
</dbReference>
<dbReference type="FunFam" id="1.20.1250.20:FF:000308">
    <property type="entry name" value="MFS efflux transporter"/>
    <property type="match status" value="1"/>
</dbReference>
<gene>
    <name evidence="10" type="ORF">jhhlp_006963</name>
</gene>
<feature type="transmembrane region" description="Helical" evidence="8">
    <location>
        <begin position="225"/>
        <end position="248"/>
    </location>
</feature>
<reference evidence="10 11" key="1">
    <citation type="journal article" date="2017" name="G3 (Bethesda)">
        <title>First Draft Genome Sequence of the Pathogenic Fungus Lomentospora prolificans (Formerly Scedosporium prolificans).</title>
        <authorList>
            <person name="Luo R."/>
            <person name="Zimin A."/>
            <person name="Workman R."/>
            <person name="Fan Y."/>
            <person name="Pertea G."/>
            <person name="Grossman N."/>
            <person name="Wear M.P."/>
            <person name="Jia B."/>
            <person name="Miller H."/>
            <person name="Casadevall A."/>
            <person name="Timp W."/>
            <person name="Zhang S.X."/>
            <person name="Salzberg S.L."/>
        </authorList>
    </citation>
    <scope>NUCLEOTIDE SEQUENCE [LARGE SCALE GENOMIC DNA]</scope>
    <source>
        <strain evidence="10 11">JHH-5317</strain>
    </source>
</reference>
<evidence type="ECO:0000256" key="2">
    <source>
        <dbReference type="ARBA" id="ARBA00008335"/>
    </source>
</evidence>